<reference evidence="1 2" key="1">
    <citation type="submission" date="2016-01" db="EMBL/GenBank/DDBJ databases">
        <title>Complete Genome Sequence of Paenibacillus yonginensis DCY84, a novel Plant Growth-Promoting Bacteria with Elicitation of Induced Systemic Resistance.</title>
        <authorList>
            <person name="Kim Y.J."/>
            <person name="Yang D.C."/>
            <person name="Sukweenadhi J."/>
        </authorList>
    </citation>
    <scope>NUCLEOTIDE SEQUENCE [LARGE SCALE GENOMIC DNA]</scope>
    <source>
        <strain evidence="1 2">DCY84</strain>
    </source>
</reference>
<evidence type="ECO:0000313" key="2">
    <source>
        <dbReference type="Proteomes" id="UP000092573"/>
    </source>
</evidence>
<dbReference type="RefSeq" id="WP_099093111.1">
    <property type="nucleotide sequence ID" value="NZ_CP014167.1"/>
</dbReference>
<sequence>MYYDGDGSYLEALPDKLKNSKLPKGITWFEDHVHFDTLREASEWVLSDSYNKIGHDYNGYISTDPKLVHALVYELVRHRRYEGKVRVWEYRLNGKHYLFLWIEK</sequence>
<dbReference type="Proteomes" id="UP000092573">
    <property type="component" value="Chromosome"/>
</dbReference>
<dbReference type="AlphaFoldDB" id="A0A1B1N521"/>
<accession>A0A1B1N521</accession>
<evidence type="ECO:0000313" key="1">
    <source>
        <dbReference type="EMBL" id="ANS76523.1"/>
    </source>
</evidence>
<keyword evidence="2" id="KW-1185">Reference proteome</keyword>
<gene>
    <name evidence="1" type="ORF">AWM70_19690</name>
</gene>
<organism evidence="1 2">
    <name type="scientific">Paenibacillus yonginensis</name>
    <dbReference type="NCBI Taxonomy" id="1462996"/>
    <lineage>
        <taxon>Bacteria</taxon>
        <taxon>Bacillati</taxon>
        <taxon>Bacillota</taxon>
        <taxon>Bacilli</taxon>
        <taxon>Bacillales</taxon>
        <taxon>Paenibacillaceae</taxon>
        <taxon>Paenibacillus</taxon>
    </lineage>
</organism>
<proteinExistence type="predicted"/>
<dbReference type="EMBL" id="CP014167">
    <property type="protein sequence ID" value="ANS76523.1"/>
    <property type="molecule type" value="Genomic_DNA"/>
</dbReference>
<dbReference type="KEGG" id="pyg:AWM70_19690"/>
<name>A0A1B1N521_9BACL</name>
<dbReference type="OrthoDB" id="2353562at2"/>
<protein>
    <submittedName>
        <fullName evidence="1">Uncharacterized protein</fullName>
    </submittedName>
</protein>